<dbReference type="PANTHER" id="PTHR30465:SF0">
    <property type="entry name" value="OLIGOPEPTIDE TRANSPORT SYSTEM PERMEASE PROTEIN APPB"/>
    <property type="match status" value="1"/>
</dbReference>
<dbReference type="SUPFAM" id="SSF161098">
    <property type="entry name" value="MetI-like"/>
    <property type="match status" value="1"/>
</dbReference>
<feature type="transmembrane region" description="Helical" evidence="7">
    <location>
        <begin position="200"/>
        <end position="218"/>
    </location>
</feature>
<dbReference type="PROSITE" id="PS50928">
    <property type="entry name" value="ABC_TM1"/>
    <property type="match status" value="1"/>
</dbReference>
<evidence type="ECO:0000256" key="6">
    <source>
        <dbReference type="ARBA" id="ARBA00023136"/>
    </source>
</evidence>
<feature type="domain" description="ABC transmembrane type-1" evidence="8">
    <location>
        <begin position="120"/>
        <end position="330"/>
    </location>
</feature>
<protein>
    <recommendedName>
        <fullName evidence="8">ABC transmembrane type-1 domain-containing protein</fullName>
    </recommendedName>
</protein>
<dbReference type="InterPro" id="IPR000515">
    <property type="entry name" value="MetI-like"/>
</dbReference>
<dbReference type="GO" id="GO:0055085">
    <property type="term" value="P:transmembrane transport"/>
    <property type="evidence" value="ECO:0007669"/>
    <property type="project" value="InterPro"/>
</dbReference>
<reference evidence="9 10" key="1">
    <citation type="submission" date="2016-04" db="EMBL/GenBank/DDBJ databases">
        <title>Complete genome sequence of Thermococcus barossii type strain SHCK-94.</title>
        <authorList>
            <person name="Oger P.M."/>
        </authorList>
    </citation>
    <scope>NUCLEOTIDE SEQUENCE [LARGE SCALE GENOMIC DNA]</scope>
    <source>
        <strain evidence="9 10">SHCK-94</strain>
    </source>
</reference>
<evidence type="ECO:0000256" key="5">
    <source>
        <dbReference type="ARBA" id="ARBA00022989"/>
    </source>
</evidence>
<keyword evidence="10" id="KW-1185">Reference proteome</keyword>
<comment type="subcellular location">
    <subcellularLocation>
        <location evidence="1 7">Cell membrane</location>
        <topology evidence="1 7">Multi-pass membrane protein</topology>
    </subcellularLocation>
</comment>
<organism evidence="9 10">
    <name type="scientific">Thermococcus barossii</name>
    <dbReference type="NCBI Taxonomy" id="54077"/>
    <lineage>
        <taxon>Archaea</taxon>
        <taxon>Methanobacteriati</taxon>
        <taxon>Methanobacteriota</taxon>
        <taxon>Thermococci</taxon>
        <taxon>Thermococcales</taxon>
        <taxon>Thermococcaceae</taxon>
        <taxon>Thermococcus</taxon>
    </lineage>
</organism>
<gene>
    <name evidence="9" type="ORF">A3L01_09865</name>
</gene>
<proteinExistence type="inferred from homology"/>
<dbReference type="OrthoDB" id="44105at2157"/>
<evidence type="ECO:0000256" key="3">
    <source>
        <dbReference type="ARBA" id="ARBA00022475"/>
    </source>
</evidence>
<keyword evidence="5 7" id="KW-1133">Transmembrane helix</keyword>
<sequence>MSLRRIVIRYAVVTLLIAFVLGYAVKGVVEKRAYLEAIDFFQYNPNAGKAMAAAEKLGMDPMEYYVRYIAPRNHPELGMSSLHVGLKYMAATLRDLFLSSGGHSSWNYLYGTATPSWGYIYRTLLFLLLADVSVVFLALLLSFKAVRSERFYGFLQMAARTFNGIPVWFFVVLFFLIIIYSPIPSDLANGLKGSGVETLAYFLFPVLSVLLVASWGLAEGITVVMREEFAQPYVEAKKAMGLPERRVKRHVVRASIVPVLHVWLQNFIEIQTLILVVDYLFRLNGLGTILASALVITPDSVFFYPKTFAFVVVTLVLLNFLVSLTVELLAIKLEPRGVA</sequence>
<dbReference type="KEGG" id="tbs:A3L01_09865"/>
<feature type="transmembrane region" description="Helical" evidence="7">
    <location>
        <begin position="119"/>
        <end position="141"/>
    </location>
</feature>
<dbReference type="PANTHER" id="PTHR30465">
    <property type="entry name" value="INNER MEMBRANE ABC TRANSPORTER"/>
    <property type="match status" value="1"/>
</dbReference>
<keyword evidence="6 7" id="KW-0472">Membrane</keyword>
<dbReference type="EMBL" id="CP015101">
    <property type="protein sequence ID" value="ASJ05653.1"/>
    <property type="molecule type" value="Genomic_DNA"/>
</dbReference>
<evidence type="ECO:0000256" key="1">
    <source>
        <dbReference type="ARBA" id="ARBA00004651"/>
    </source>
</evidence>
<evidence type="ECO:0000256" key="7">
    <source>
        <dbReference type="RuleBase" id="RU363032"/>
    </source>
</evidence>
<keyword evidence="4 7" id="KW-0812">Transmembrane</keyword>
<accession>A0A2Z2MIV2</accession>
<keyword evidence="3" id="KW-1003">Cell membrane</keyword>
<dbReference type="Proteomes" id="UP000250272">
    <property type="component" value="Chromosome"/>
</dbReference>
<dbReference type="GO" id="GO:0005886">
    <property type="term" value="C:plasma membrane"/>
    <property type="evidence" value="ECO:0007669"/>
    <property type="project" value="UniProtKB-SubCell"/>
</dbReference>
<feature type="transmembrane region" description="Helical" evidence="7">
    <location>
        <begin position="273"/>
        <end position="296"/>
    </location>
</feature>
<dbReference type="AlphaFoldDB" id="A0A2Z2MIV2"/>
<dbReference type="RefSeq" id="WP_088865646.1">
    <property type="nucleotide sequence ID" value="NZ_CP015101.1"/>
</dbReference>
<name>A0A2Z2MIV2_9EURY</name>
<comment type="similarity">
    <text evidence="7">Belongs to the binding-protein-dependent transport system permease family.</text>
</comment>
<evidence type="ECO:0000256" key="4">
    <source>
        <dbReference type="ARBA" id="ARBA00022692"/>
    </source>
</evidence>
<dbReference type="GeneID" id="33327085"/>
<evidence type="ECO:0000313" key="9">
    <source>
        <dbReference type="EMBL" id="ASJ05653.1"/>
    </source>
</evidence>
<dbReference type="InterPro" id="IPR035906">
    <property type="entry name" value="MetI-like_sf"/>
</dbReference>
<feature type="transmembrane region" description="Helical" evidence="7">
    <location>
        <begin position="308"/>
        <end position="331"/>
    </location>
</feature>
<feature type="transmembrane region" description="Helical" evidence="7">
    <location>
        <begin position="162"/>
        <end position="180"/>
    </location>
</feature>
<dbReference type="Pfam" id="PF00528">
    <property type="entry name" value="BPD_transp_1"/>
    <property type="match status" value="1"/>
</dbReference>
<evidence type="ECO:0000256" key="2">
    <source>
        <dbReference type="ARBA" id="ARBA00022448"/>
    </source>
</evidence>
<keyword evidence="2 7" id="KW-0813">Transport</keyword>
<evidence type="ECO:0000259" key="8">
    <source>
        <dbReference type="PROSITE" id="PS50928"/>
    </source>
</evidence>
<evidence type="ECO:0000313" key="10">
    <source>
        <dbReference type="Proteomes" id="UP000250272"/>
    </source>
</evidence>
<feature type="transmembrane region" description="Helical" evidence="7">
    <location>
        <begin position="7"/>
        <end position="25"/>
    </location>
</feature>